<dbReference type="RefSeq" id="WP_013817755.1">
    <property type="nucleotide sequence ID" value="NC_015572.1"/>
</dbReference>
<dbReference type="PANTHER" id="PTHR30298:SF0">
    <property type="entry name" value="PROTEIN YBFL-RELATED"/>
    <property type="match status" value="1"/>
</dbReference>
<dbReference type="KEGG" id="mmt:Metme_1054"/>
<reference evidence="5" key="3">
    <citation type="submission" date="2011-05" db="EMBL/GenBank/DDBJ databases">
        <title>Complete sequence of Methylomonas methanica MC09.</title>
        <authorList>
            <consortium name="US DOE Joint Genome Institute"/>
            <person name="Lucas S."/>
            <person name="Han J."/>
            <person name="Lapidus A."/>
            <person name="Cheng J.-F."/>
            <person name="Goodwin L."/>
            <person name="Pitluck S."/>
            <person name="Peters L."/>
            <person name="Mikhailova N."/>
            <person name="Teshima H."/>
            <person name="Han C."/>
            <person name="Tapia R."/>
            <person name="Land M."/>
            <person name="Hauser L."/>
            <person name="Kyrpides N."/>
            <person name="Ivanova N."/>
            <person name="Pagani I."/>
            <person name="Stein L."/>
            <person name="Woyke T."/>
        </authorList>
    </citation>
    <scope>NUCLEOTIDE SEQUENCE [LARGE SCALE GENOMIC DNA]</scope>
    <source>
        <strain evidence="5">MC09</strain>
    </source>
</reference>
<dbReference type="EMBL" id="CP002738">
    <property type="protein sequence ID" value="AEG00609.1"/>
    <property type="molecule type" value="Genomic_DNA"/>
</dbReference>
<name>G0A7D9_METMM</name>
<dbReference type="Pfam" id="PF01609">
    <property type="entry name" value="DDE_Tnp_1"/>
    <property type="match status" value="1"/>
</dbReference>
<evidence type="ECO:0000313" key="5">
    <source>
        <dbReference type="Proteomes" id="UP000008888"/>
    </source>
</evidence>
<organism evidence="4 5">
    <name type="scientific">Methylomonas methanica (strain DSM 25384 / MC09)</name>
    <dbReference type="NCBI Taxonomy" id="857087"/>
    <lineage>
        <taxon>Bacteria</taxon>
        <taxon>Pseudomonadati</taxon>
        <taxon>Pseudomonadota</taxon>
        <taxon>Gammaproteobacteria</taxon>
        <taxon>Methylococcales</taxon>
        <taxon>Methylococcaceae</taxon>
        <taxon>Methylomonas</taxon>
    </lineage>
</organism>
<keyword evidence="5" id="KW-1185">Reference proteome</keyword>
<dbReference type="EMBL" id="CP002738">
    <property type="protein sequence ID" value="AEF99489.1"/>
    <property type="molecule type" value="Genomic_DNA"/>
</dbReference>
<feature type="domain" description="H repeat-associated protein N-terminal" evidence="2">
    <location>
        <begin position="11"/>
        <end position="97"/>
    </location>
</feature>
<sequence>MLAKPTPSIIHHFSNIKDPRVNRQKKHRLQDIFFISICATICGADNWVAIEQFGLAKEAWFTELLGLEHGIPSHDTFGEVYGAIDTEQFSVCFSRWVADLANITEGEVIAIDGKCLRRSVDKASKKAAIYMVSAWAQHNNLVLGQVKVDDKSNEITAIPKLLSRLDIAGAVITIDAMGCQKKIAEQIKQQGGDYVFSLKGNQGNLHDDVKTFFTSPLSPVVASVNYEGEHGRIETRSIRATADIAWLQERHDWKSLQSIIAVTAKRETDHNVTEETRYFISSLDANDPIRLERVVRAHWSIENNLHWVLDIAFDEDCNRTRKGHSAANLAVIRHIALNLIKTEKTSKVGIKIKRLKAGWDNDYLLRVIGII</sequence>
<accession>G0A7D9</accession>
<dbReference type="HOGENOM" id="CLU_046404_0_1_6"/>
<dbReference type="Pfam" id="PF13808">
    <property type="entry name" value="DDE_Tnp_1_assoc"/>
    <property type="match status" value="1"/>
</dbReference>
<dbReference type="InterPro" id="IPR047647">
    <property type="entry name" value="ISAs1_transpos"/>
</dbReference>
<evidence type="ECO:0000313" key="4">
    <source>
        <dbReference type="EMBL" id="AEG00609.1"/>
    </source>
</evidence>
<protein>
    <submittedName>
        <fullName evidence="4">Transposase IS4 family protein</fullName>
    </submittedName>
</protein>
<dbReference type="GO" id="GO:0004803">
    <property type="term" value="F:transposase activity"/>
    <property type="evidence" value="ECO:0007669"/>
    <property type="project" value="InterPro"/>
</dbReference>
<dbReference type="AlphaFoldDB" id="G0A7D9"/>
<evidence type="ECO:0000259" key="1">
    <source>
        <dbReference type="Pfam" id="PF01609"/>
    </source>
</evidence>
<evidence type="ECO:0000313" key="3">
    <source>
        <dbReference type="EMBL" id="AEF99489.1"/>
    </source>
</evidence>
<dbReference type="eggNOG" id="COG5433">
    <property type="taxonomic scope" value="Bacteria"/>
</dbReference>
<dbReference type="NCBIfam" id="NF033564">
    <property type="entry name" value="transpos_ISAs1"/>
    <property type="match status" value="1"/>
</dbReference>
<proteinExistence type="predicted"/>
<dbReference type="GO" id="GO:0006313">
    <property type="term" value="P:DNA transposition"/>
    <property type="evidence" value="ECO:0007669"/>
    <property type="project" value="InterPro"/>
</dbReference>
<dbReference type="Proteomes" id="UP000008888">
    <property type="component" value="Chromosome"/>
</dbReference>
<dbReference type="GO" id="GO:0003677">
    <property type="term" value="F:DNA binding"/>
    <property type="evidence" value="ECO:0007669"/>
    <property type="project" value="InterPro"/>
</dbReference>
<reference evidence="4 5" key="1">
    <citation type="journal article" date="2011" name="J. Bacteriol.">
        <title>Complete Genome Sequence of the Aerobic Marine Methanotroph Methylomonas methanica MC09.</title>
        <authorList>
            <person name="Boden R."/>
            <person name="Cunliffe M."/>
            <person name="Scanlan J."/>
            <person name="Moussard H."/>
            <person name="Kits K.D."/>
            <person name="Klotz M.G."/>
            <person name="Jetten M.S."/>
            <person name="Vuilleumier S."/>
            <person name="Han J."/>
            <person name="Peters L."/>
            <person name="Mikhailova N."/>
            <person name="Teshima H."/>
            <person name="Tapia R."/>
            <person name="Kyrpides N."/>
            <person name="Ivanova N."/>
            <person name="Pagani I."/>
            <person name="Cheng J.F."/>
            <person name="Goodwin L."/>
            <person name="Han C."/>
            <person name="Hauser L."/>
            <person name="Land M.L."/>
            <person name="Lapidus A."/>
            <person name="Lucas S."/>
            <person name="Pitluck S."/>
            <person name="Woyke T."/>
            <person name="Stein L."/>
            <person name="Murrell J.C."/>
        </authorList>
    </citation>
    <scope>NUCLEOTIDE SEQUENCE [LARGE SCALE GENOMIC DNA]</scope>
    <source>
        <strain evidence="4 5">MC09</strain>
    </source>
</reference>
<dbReference type="OrthoDB" id="8001376at2"/>
<reference key="2">
    <citation type="submission" date="2011-05" db="EMBL/GenBank/DDBJ databases">
        <title>Complete genome sequence of the aerobic marine methanotroph Methylomonas methanica MC09.</title>
        <authorList>
            <person name="Boden R."/>
            <person name="Cunliffe M."/>
            <person name="Scanlan J."/>
            <person name="Moussard H."/>
            <person name="Kits K.D."/>
            <person name="Klotz M."/>
            <person name="Jetten M."/>
            <person name="Vuilleumier S."/>
            <person name="Han J."/>
            <person name="Peters L."/>
            <person name="Mikhailova N."/>
            <person name="Teshima H."/>
            <person name="Tapia R."/>
            <person name="Kyrpides N."/>
            <person name="Ivanova N."/>
            <person name="Pagani I."/>
            <person name="Cheng J.-F."/>
            <person name="Goodwin L."/>
            <person name="Han C."/>
            <person name="Hauser L."/>
            <person name="Land M."/>
            <person name="Lapidus A."/>
            <person name="Lucas S."/>
            <person name="Pitluck S."/>
            <person name="Woyke T."/>
            <person name="Stein L.Y."/>
            <person name="Murrell C."/>
        </authorList>
    </citation>
    <scope>NUCLEOTIDE SEQUENCE</scope>
    <source>
        <strain>MC09</strain>
    </source>
</reference>
<feature type="domain" description="Transposase IS4-like" evidence="1">
    <location>
        <begin position="106"/>
        <end position="339"/>
    </location>
</feature>
<dbReference type="PANTHER" id="PTHR30298">
    <property type="entry name" value="H REPEAT-ASSOCIATED PREDICTED TRANSPOSASE"/>
    <property type="match status" value="1"/>
</dbReference>
<dbReference type="KEGG" id="mmt:Metme_2205"/>
<dbReference type="InterPro" id="IPR002559">
    <property type="entry name" value="Transposase_11"/>
</dbReference>
<dbReference type="InterPro" id="IPR032806">
    <property type="entry name" value="YbfD_N"/>
</dbReference>
<evidence type="ECO:0000259" key="2">
    <source>
        <dbReference type="Pfam" id="PF13808"/>
    </source>
</evidence>
<gene>
    <name evidence="3" type="ordered locus">Metme_1054</name>
    <name evidence="4" type="ordered locus">Metme_2205</name>
</gene>
<dbReference type="InterPro" id="IPR051698">
    <property type="entry name" value="Transposase_11-like"/>
</dbReference>